<dbReference type="InterPro" id="IPR001478">
    <property type="entry name" value="PDZ"/>
</dbReference>
<evidence type="ECO:0000256" key="1">
    <source>
        <dbReference type="SAM" id="Phobius"/>
    </source>
</evidence>
<keyword evidence="1" id="KW-1133">Transmembrane helix</keyword>
<accession>A0ABW4E262</accession>
<feature type="transmembrane region" description="Helical" evidence="1">
    <location>
        <begin position="227"/>
        <end position="248"/>
    </location>
</feature>
<proteinExistence type="predicted"/>
<evidence type="ECO:0000313" key="3">
    <source>
        <dbReference type="EMBL" id="MFD1483980.1"/>
    </source>
</evidence>
<protein>
    <submittedName>
        <fullName evidence="3">PDZ domain-containing protein</fullName>
    </submittedName>
</protein>
<feature type="transmembrane region" description="Helical" evidence="1">
    <location>
        <begin position="254"/>
        <end position="273"/>
    </location>
</feature>
<evidence type="ECO:0000313" key="4">
    <source>
        <dbReference type="Proteomes" id="UP001597252"/>
    </source>
</evidence>
<name>A0ABW4E262_9LACO</name>
<dbReference type="Gene3D" id="2.30.42.10">
    <property type="match status" value="1"/>
</dbReference>
<comment type="caution">
    <text evidence="3">The sequence shown here is derived from an EMBL/GenBank/DDBJ whole genome shotgun (WGS) entry which is preliminary data.</text>
</comment>
<feature type="transmembrane region" description="Helical" evidence="1">
    <location>
        <begin position="96"/>
        <end position="114"/>
    </location>
</feature>
<dbReference type="RefSeq" id="WP_125749545.1">
    <property type="nucleotide sequence ID" value="NZ_JBHTON010000004.1"/>
</dbReference>
<organism evidence="3 4">
    <name type="scientific">Lacticaseibacillus baoqingensis</name>
    <dbReference type="NCBI Taxonomy" id="2486013"/>
    <lineage>
        <taxon>Bacteria</taxon>
        <taxon>Bacillati</taxon>
        <taxon>Bacillota</taxon>
        <taxon>Bacilli</taxon>
        <taxon>Lactobacillales</taxon>
        <taxon>Lactobacillaceae</taxon>
        <taxon>Lacticaseibacillus</taxon>
    </lineage>
</organism>
<reference evidence="4" key="1">
    <citation type="journal article" date="2019" name="Int. J. Syst. Evol. Microbiol.">
        <title>The Global Catalogue of Microorganisms (GCM) 10K type strain sequencing project: providing services to taxonomists for standard genome sequencing and annotation.</title>
        <authorList>
            <consortium name="The Broad Institute Genomics Platform"/>
            <consortium name="The Broad Institute Genome Sequencing Center for Infectious Disease"/>
            <person name="Wu L."/>
            <person name="Ma J."/>
        </authorList>
    </citation>
    <scope>NUCLEOTIDE SEQUENCE [LARGE SCALE GENOMIC DNA]</scope>
    <source>
        <strain evidence="4">CCM 8903</strain>
    </source>
</reference>
<keyword evidence="4" id="KW-1185">Reference proteome</keyword>
<dbReference type="Proteomes" id="UP001597252">
    <property type="component" value="Unassembled WGS sequence"/>
</dbReference>
<evidence type="ECO:0000259" key="2">
    <source>
        <dbReference type="Pfam" id="PF13180"/>
    </source>
</evidence>
<gene>
    <name evidence="3" type="ORF">ACFQ5J_01785</name>
</gene>
<keyword evidence="1" id="KW-0472">Membrane</keyword>
<feature type="transmembrane region" description="Helical" evidence="1">
    <location>
        <begin position="196"/>
        <end position="215"/>
    </location>
</feature>
<dbReference type="Pfam" id="PF13180">
    <property type="entry name" value="PDZ_2"/>
    <property type="match status" value="1"/>
</dbReference>
<dbReference type="InterPro" id="IPR036034">
    <property type="entry name" value="PDZ_sf"/>
</dbReference>
<dbReference type="SUPFAM" id="SSF50156">
    <property type="entry name" value="PDZ domain-like"/>
    <property type="match status" value="1"/>
</dbReference>
<feature type="transmembrane region" description="Helical" evidence="1">
    <location>
        <begin position="6"/>
        <end position="24"/>
    </location>
</feature>
<feature type="transmembrane region" description="Helical" evidence="1">
    <location>
        <begin position="169"/>
        <end position="190"/>
    </location>
</feature>
<feature type="transmembrane region" description="Helical" evidence="1">
    <location>
        <begin position="70"/>
        <end position="89"/>
    </location>
</feature>
<sequence length="371" mass="40063">MRLLMTIFGPVTGVGFIIAIFWQWRRLTHERKVFLTAIDRSAMGLWAGLIGGVGSAIVVSLISIGAGLLLPASVLLSLTLLSIVALLLSGLGYAPWWLALAGIVAAPLARWQHWPVTAPSEWAWRLLALIAIVWLINALLLAVIDPPIDVPTIKMGKRGAKIAVYDHRQFYWLPLVMPVSGGMLAALPWWPTLAIGATHFSLIGLPLMLGAALRTKKQLPKHVLRRWAWQYLAAGGVTLLAAIAAWVTPDFAQTWLLILAGSGIILGLVNALTTRGGINYVSQTGTGVRIVAVQPQTPAAKMGLLAGDVVLQCNQLAVHNSAQLYAAIQLHPTYCRLRVSGLDGEIRLCETAIYEGAPHELGMITFAEELE</sequence>
<keyword evidence="1" id="KW-0812">Transmembrane</keyword>
<feature type="domain" description="PDZ" evidence="2">
    <location>
        <begin position="277"/>
        <end position="328"/>
    </location>
</feature>
<feature type="transmembrane region" description="Helical" evidence="1">
    <location>
        <begin position="126"/>
        <end position="148"/>
    </location>
</feature>
<dbReference type="EMBL" id="JBHTON010000004">
    <property type="protein sequence ID" value="MFD1483980.1"/>
    <property type="molecule type" value="Genomic_DNA"/>
</dbReference>
<feature type="transmembrane region" description="Helical" evidence="1">
    <location>
        <begin position="45"/>
        <end position="64"/>
    </location>
</feature>